<dbReference type="PANTHER" id="PTHR34322">
    <property type="entry name" value="TRANSPOSASE, Y1_TNP DOMAIN-CONTAINING"/>
    <property type="match status" value="1"/>
</dbReference>
<accession>A0A1F5NW33</accession>
<dbReference type="SUPFAM" id="SSF143422">
    <property type="entry name" value="Transposase IS200-like"/>
    <property type="match status" value="1"/>
</dbReference>
<proteinExistence type="predicted"/>
<gene>
    <name evidence="2" type="ORF">A2720_03595</name>
</gene>
<dbReference type="GO" id="GO:0003677">
    <property type="term" value="F:DNA binding"/>
    <property type="evidence" value="ECO:0007669"/>
    <property type="project" value="InterPro"/>
</dbReference>
<dbReference type="PANTHER" id="PTHR34322:SF2">
    <property type="entry name" value="TRANSPOSASE IS200-LIKE DOMAIN-CONTAINING PROTEIN"/>
    <property type="match status" value="1"/>
</dbReference>
<dbReference type="InterPro" id="IPR002686">
    <property type="entry name" value="Transposase_17"/>
</dbReference>
<organism evidence="2 3">
    <name type="scientific">Candidatus Doudnabacteria bacterium RIFCSPHIGHO2_01_FULL_46_24</name>
    <dbReference type="NCBI Taxonomy" id="1817825"/>
    <lineage>
        <taxon>Bacteria</taxon>
        <taxon>Candidatus Doudnaibacteriota</taxon>
    </lineage>
</organism>
<dbReference type="EMBL" id="MFEL01000002">
    <property type="protein sequence ID" value="OGE81889.1"/>
    <property type="molecule type" value="Genomic_DNA"/>
</dbReference>
<dbReference type="SMART" id="SM01321">
    <property type="entry name" value="Y1_Tnp"/>
    <property type="match status" value="1"/>
</dbReference>
<evidence type="ECO:0000313" key="3">
    <source>
        <dbReference type="Proteomes" id="UP000178892"/>
    </source>
</evidence>
<sequence length="206" mass="24056">MNSRDYKPNYGGGHFHVYNRGVNKLPIFLDDQDYQNFLYRARVLLGKVPPPKRTAKGGIRLRVLPHGLVEVLAFCLMPNHFHFLMKQNDVNGVMMLMHRLCTSYTKYFNKKYGRVGHVFQDVFKSKDITEDAYLTQLTGYIHLNPKKAFNWKYSSLSVYLGTSNDNMVTSEIFMKMHQISKSNYKAFLTKYYNPEILNAADLVYEE</sequence>
<dbReference type="GO" id="GO:0004803">
    <property type="term" value="F:transposase activity"/>
    <property type="evidence" value="ECO:0007669"/>
    <property type="project" value="InterPro"/>
</dbReference>
<feature type="domain" description="Transposase IS200-like" evidence="1">
    <location>
        <begin position="10"/>
        <end position="144"/>
    </location>
</feature>
<dbReference type="Gene3D" id="3.30.70.1290">
    <property type="entry name" value="Transposase IS200-like"/>
    <property type="match status" value="1"/>
</dbReference>
<evidence type="ECO:0000259" key="1">
    <source>
        <dbReference type="SMART" id="SM01321"/>
    </source>
</evidence>
<dbReference type="Pfam" id="PF01797">
    <property type="entry name" value="Y1_Tnp"/>
    <property type="match status" value="1"/>
</dbReference>
<dbReference type="STRING" id="1817825.A2720_03595"/>
<dbReference type="Proteomes" id="UP000178892">
    <property type="component" value="Unassembled WGS sequence"/>
</dbReference>
<reference evidence="2 3" key="1">
    <citation type="journal article" date="2016" name="Nat. Commun.">
        <title>Thousands of microbial genomes shed light on interconnected biogeochemical processes in an aquifer system.</title>
        <authorList>
            <person name="Anantharaman K."/>
            <person name="Brown C.T."/>
            <person name="Hug L.A."/>
            <person name="Sharon I."/>
            <person name="Castelle C.J."/>
            <person name="Probst A.J."/>
            <person name="Thomas B.C."/>
            <person name="Singh A."/>
            <person name="Wilkins M.J."/>
            <person name="Karaoz U."/>
            <person name="Brodie E.L."/>
            <person name="Williams K.H."/>
            <person name="Hubbard S.S."/>
            <person name="Banfield J.F."/>
        </authorList>
    </citation>
    <scope>NUCLEOTIDE SEQUENCE [LARGE SCALE GENOMIC DNA]</scope>
</reference>
<dbReference type="InterPro" id="IPR036515">
    <property type="entry name" value="Transposase_17_sf"/>
</dbReference>
<comment type="caution">
    <text evidence="2">The sequence shown here is derived from an EMBL/GenBank/DDBJ whole genome shotgun (WGS) entry which is preliminary data.</text>
</comment>
<dbReference type="AlphaFoldDB" id="A0A1F5NW33"/>
<name>A0A1F5NW33_9BACT</name>
<dbReference type="GO" id="GO:0006313">
    <property type="term" value="P:DNA transposition"/>
    <property type="evidence" value="ECO:0007669"/>
    <property type="project" value="InterPro"/>
</dbReference>
<evidence type="ECO:0000313" key="2">
    <source>
        <dbReference type="EMBL" id="OGE81889.1"/>
    </source>
</evidence>
<protein>
    <recommendedName>
        <fullName evidence="1">Transposase IS200-like domain-containing protein</fullName>
    </recommendedName>
</protein>